<gene>
    <name evidence="1" type="ORF">MNBD_PLANCTO03-371</name>
</gene>
<organism evidence="1">
    <name type="scientific">hydrothermal vent metagenome</name>
    <dbReference type="NCBI Taxonomy" id="652676"/>
    <lineage>
        <taxon>unclassified sequences</taxon>
        <taxon>metagenomes</taxon>
        <taxon>ecological metagenomes</taxon>
    </lineage>
</organism>
<dbReference type="InterPro" id="IPR005358">
    <property type="entry name" value="Puta_zinc/iron-chelating_dom"/>
</dbReference>
<accession>A0A3B1D8P9</accession>
<proteinExistence type="predicted"/>
<dbReference type="AlphaFoldDB" id="A0A3B1D8P9"/>
<sequence length="158" mass="17831">MAEAGARDEREWFDEPDRETGEIGLRFACTMCGNCCSGPSGVVLFSQDEGKAIAKRLGISHRKFLADFTEKTSHGRSFLEVKGEHGLDCVFLDRTTIPGKAVCGVYEDRPAQCKTWPFWPEMLRQREDWVRAKRTCPGLDSGRLYTPVEIRVVREQSG</sequence>
<dbReference type="EMBL" id="UOGK01000143">
    <property type="protein sequence ID" value="VAX38599.1"/>
    <property type="molecule type" value="Genomic_DNA"/>
</dbReference>
<dbReference type="PANTHER" id="PTHR35866">
    <property type="entry name" value="PUTATIVE-RELATED"/>
    <property type="match status" value="1"/>
</dbReference>
<name>A0A3B1D8P9_9ZZZZ</name>
<reference evidence="1" key="1">
    <citation type="submission" date="2018-06" db="EMBL/GenBank/DDBJ databases">
        <authorList>
            <person name="Zhirakovskaya E."/>
        </authorList>
    </citation>
    <scope>NUCLEOTIDE SEQUENCE</scope>
</reference>
<evidence type="ECO:0008006" key="2">
    <source>
        <dbReference type="Google" id="ProtNLM"/>
    </source>
</evidence>
<protein>
    <recommendedName>
        <fullName evidence="2">YkgJ family cysteine cluster protein</fullName>
    </recommendedName>
</protein>
<dbReference type="Pfam" id="PF03692">
    <property type="entry name" value="CxxCxxCC"/>
    <property type="match status" value="1"/>
</dbReference>
<dbReference type="PANTHER" id="PTHR35866:SF1">
    <property type="entry name" value="YKGJ FAMILY CYSTEINE CLUSTER PROTEIN"/>
    <property type="match status" value="1"/>
</dbReference>
<evidence type="ECO:0000313" key="1">
    <source>
        <dbReference type="EMBL" id="VAX38599.1"/>
    </source>
</evidence>